<protein>
    <recommendedName>
        <fullName evidence="5">Excinuclease ABC subunit A</fullName>
    </recommendedName>
</protein>
<proteinExistence type="predicted"/>
<evidence type="ECO:0000313" key="4">
    <source>
        <dbReference type="Proteomes" id="UP000594749"/>
    </source>
</evidence>
<dbReference type="RefSeq" id="WP_152534255.1">
    <property type="nucleotide sequence ID" value="NZ_CP053842.1"/>
</dbReference>
<keyword evidence="2" id="KW-0732">Signal</keyword>
<name>A0A7M1LE48_9BACT</name>
<evidence type="ECO:0000256" key="1">
    <source>
        <dbReference type="SAM" id="Phobius"/>
    </source>
</evidence>
<keyword evidence="4" id="KW-1185">Reference proteome</keyword>
<evidence type="ECO:0000256" key="2">
    <source>
        <dbReference type="SAM" id="SignalP"/>
    </source>
</evidence>
<feature type="chain" id="PRO_5029878459" description="Excinuclease ABC subunit A" evidence="2">
    <location>
        <begin position="18"/>
        <end position="282"/>
    </location>
</feature>
<reference evidence="3 4" key="1">
    <citation type="submission" date="2020-10" db="EMBL/GenBank/DDBJ databases">
        <title>Campylobacter and Helicobacter PacBio genomes.</title>
        <authorList>
            <person name="Lane C."/>
        </authorList>
    </citation>
    <scope>NUCLEOTIDE SEQUENCE [LARGE SCALE GENOMIC DNA]</scope>
    <source>
        <strain evidence="3 4">2016D-0077</strain>
    </source>
</reference>
<dbReference type="Proteomes" id="UP000594749">
    <property type="component" value="Chromosome"/>
</dbReference>
<keyword evidence="1" id="KW-0812">Transmembrane</keyword>
<keyword evidence="1" id="KW-0472">Membrane</keyword>
<dbReference type="OrthoDB" id="5363752at2"/>
<accession>A0A7M1LE48</accession>
<gene>
    <name evidence="3" type="ORF">IMC76_05000</name>
</gene>
<feature type="transmembrane region" description="Helical" evidence="1">
    <location>
        <begin position="143"/>
        <end position="163"/>
    </location>
</feature>
<dbReference type="EMBL" id="CP063078">
    <property type="protein sequence ID" value="QOQ86593.1"/>
    <property type="molecule type" value="Genomic_DNA"/>
</dbReference>
<feature type="signal peptide" evidence="2">
    <location>
        <begin position="1"/>
        <end position="17"/>
    </location>
</feature>
<dbReference type="AlphaFoldDB" id="A0A7M1LE48"/>
<evidence type="ECO:0008006" key="5">
    <source>
        <dbReference type="Google" id="ProtNLM"/>
    </source>
</evidence>
<sequence>MKKILAVILFFVSTINATTLLNYDIIDKGASIELRLSFDSKFNAEILQENSKNGVKFTLKGTHSDDKFTNQIGSPIISDLVIENSKDGAVISVKGSKNLQAAATLIDELTLNISFTDSSITSSLPLEPKNVDKSSNFSIIKTLFWIIAITIILAIVFVIIKIIKKEKNKKEFNMFENFQDENDEQDDKYEAQPIYDEDKIITETSDLKNDSPTSQNNSIDVIYSEKISDDKELILINKDGKVFLNFLSKDNEIPADIYDDMKNDGDKFEEFLKICKNQSRQI</sequence>
<organism evidence="3 4">
    <name type="scientific">Campylobacter corcagiensis</name>
    <dbReference type="NCBI Taxonomy" id="1448857"/>
    <lineage>
        <taxon>Bacteria</taxon>
        <taxon>Pseudomonadati</taxon>
        <taxon>Campylobacterota</taxon>
        <taxon>Epsilonproteobacteria</taxon>
        <taxon>Campylobacterales</taxon>
        <taxon>Campylobacteraceae</taxon>
        <taxon>Campylobacter</taxon>
    </lineage>
</organism>
<keyword evidence="1" id="KW-1133">Transmembrane helix</keyword>
<evidence type="ECO:0000313" key="3">
    <source>
        <dbReference type="EMBL" id="QOQ86593.1"/>
    </source>
</evidence>